<comment type="caution">
    <text evidence="3">The sequence shown here is derived from an EMBL/GenBank/DDBJ whole genome shotgun (WGS) entry which is preliminary data.</text>
</comment>
<keyword evidence="1" id="KW-0238">DNA-binding</keyword>
<evidence type="ECO:0000259" key="2">
    <source>
        <dbReference type="PROSITE" id="PS50943"/>
    </source>
</evidence>
<dbReference type="PANTHER" id="PTHR46558:SF11">
    <property type="entry name" value="HTH-TYPE TRANSCRIPTIONAL REGULATOR XRE"/>
    <property type="match status" value="1"/>
</dbReference>
<dbReference type="SMART" id="SM00530">
    <property type="entry name" value="HTH_XRE"/>
    <property type="match status" value="1"/>
</dbReference>
<dbReference type="PATRIC" id="fig|1360.114.peg.1541"/>
<dbReference type="PANTHER" id="PTHR46558">
    <property type="entry name" value="TRACRIPTIONAL REGULATORY PROTEIN-RELATED-RELATED"/>
    <property type="match status" value="1"/>
</dbReference>
<accession>A0A0V8DXP7</accession>
<gene>
    <name evidence="3" type="ORF">M20_2317</name>
</gene>
<dbReference type="Pfam" id="PF01381">
    <property type="entry name" value="HTH_3"/>
    <property type="match status" value="1"/>
</dbReference>
<name>A0A0V8DXP7_LACLL</name>
<dbReference type="SUPFAM" id="SSF47413">
    <property type="entry name" value="lambda repressor-like DNA-binding domains"/>
    <property type="match status" value="1"/>
</dbReference>
<protein>
    <recommendedName>
        <fullName evidence="2">HTH cro/C1-type domain-containing protein</fullName>
    </recommendedName>
</protein>
<dbReference type="CDD" id="cd00093">
    <property type="entry name" value="HTH_XRE"/>
    <property type="match status" value="1"/>
</dbReference>
<dbReference type="Proteomes" id="UP000053719">
    <property type="component" value="Unassembled WGS sequence"/>
</dbReference>
<evidence type="ECO:0000313" key="4">
    <source>
        <dbReference type="Proteomes" id="UP000053719"/>
    </source>
</evidence>
<dbReference type="RefSeq" id="WP_058212164.1">
    <property type="nucleotide sequence ID" value="NZ_CP173185.1"/>
</dbReference>
<dbReference type="Gene3D" id="1.10.260.40">
    <property type="entry name" value="lambda repressor-like DNA-binding domains"/>
    <property type="match status" value="1"/>
</dbReference>
<evidence type="ECO:0000256" key="1">
    <source>
        <dbReference type="ARBA" id="ARBA00023125"/>
    </source>
</evidence>
<evidence type="ECO:0000313" key="3">
    <source>
        <dbReference type="EMBL" id="KSU18363.1"/>
    </source>
</evidence>
<dbReference type="GO" id="GO:0003677">
    <property type="term" value="F:DNA binding"/>
    <property type="evidence" value="ECO:0007669"/>
    <property type="project" value="UniProtKB-KW"/>
</dbReference>
<proteinExistence type="predicted"/>
<dbReference type="EMBL" id="LKLU01000132">
    <property type="protein sequence ID" value="KSU18363.1"/>
    <property type="molecule type" value="Genomic_DNA"/>
</dbReference>
<dbReference type="InterPro" id="IPR010982">
    <property type="entry name" value="Lambda_DNA-bd_dom_sf"/>
</dbReference>
<dbReference type="PROSITE" id="PS50943">
    <property type="entry name" value="HTH_CROC1"/>
    <property type="match status" value="1"/>
</dbReference>
<organism evidence="3 4">
    <name type="scientific">Lactococcus lactis subsp. lactis</name>
    <name type="common">Streptococcus lactis</name>
    <dbReference type="NCBI Taxonomy" id="1360"/>
    <lineage>
        <taxon>Bacteria</taxon>
        <taxon>Bacillati</taxon>
        <taxon>Bacillota</taxon>
        <taxon>Bacilli</taxon>
        <taxon>Lactobacillales</taxon>
        <taxon>Streptococcaceae</taxon>
        <taxon>Lactococcus</taxon>
    </lineage>
</organism>
<dbReference type="InterPro" id="IPR001387">
    <property type="entry name" value="Cro/C1-type_HTH"/>
</dbReference>
<sequence>MRFAENIQALRKSKNMTLEELGEVLGKRKSTLSNWKNGHRTSKLSELPGIAKFFKVTISQLLEEKINHE</sequence>
<feature type="domain" description="HTH cro/C1-type" evidence="2">
    <location>
        <begin position="7"/>
        <end position="61"/>
    </location>
</feature>
<dbReference type="AlphaFoldDB" id="A0A0V8DXP7"/>
<reference evidence="4" key="1">
    <citation type="submission" date="2015-10" db="EMBL/GenBank/DDBJ databases">
        <title>Draft Genome Sequences of 11 Lactococcus lactis subspecies cremoris strains.</title>
        <authorList>
            <person name="Wels M."/>
            <person name="Backus L."/>
            <person name="Boekhorst J."/>
            <person name="Dijkstra A."/>
            <person name="Beerthuizen M."/>
            <person name="Kelly W."/>
            <person name="Siezen R."/>
            <person name="Bachmann H."/>
            <person name="Van Hijum S."/>
        </authorList>
    </citation>
    <scope>NUCLEOTIDE SEQUENCE [LARGE SCALE GENOMIC DNA]</scope>
    <source>
        <strain evidence="4">M20</strain>
    </source>
</reference>